<dbReference type="SMART" id="SM00014">
    <property type="entry name" value="acidPPc"/>
    <property type="match status" value="1"/>
</dbReference>
<dbReference type="PANTHER" id="PTHR14969:SF13">
    <property type="entry name" value="AT30094P"/>
    <property type="match status" value="1"/>
</dbReference>
<comment type="caution">
    <text evidence="3">The sequence shown here is derived from an EMBL/GenBank/DDBJ whole genome shotgun (WGS) entry which is preliminary data.</text>
</comment>
<keyword evidence="1" id="KW-0812">Transmembrane</keyword>
<feature type="domain" description="Phosphatidic acid phosphatase type 2/haloperoxidase" evidence="2">
    <location>
        <begin position="86"/>
        <end position="197"/>
    </location>
</feature>
<keyword evidence="1" id="KW-1133">Transmembrane helix</keyword>
<dbReference type="InterPro" id="IPR036938">
    <property type="entry name" value="PAP2/HPO_sf"/>
</dbReference>
<dbReference type="CDD" id="cd03392">
    <property type="entry name" value="PAP2_like_2"/>
    <property type="match status" value="1"/>
</dbReference>
<keyword evidence="1" id="KW-0472">Membrane</keyword>
<evidence type="ECO:0000313" key="4">
    <source>
        <dbReference type="Proteomes" id="UP000031561"/>
    </source>
</evidence>
<dbReference type="PANTHER" id="PTHR14969">
    <property type="entry name" value="SPHINGOSINE-1-PHOSPHATE PHOSPHOHYDROLASE"/>
    <property type="match status" value="1"/>
</dbReference>
<dbReference type="EMBL" id="JTHE03000079">
    <property type="protein sequence ID" value="MCM1983902.1"/>
    <property type="molecule type" value="Genomic_DNA"/>
</dbReference>
<name>A0ABD4T5T3_9CYAN</name>
<sequence length="211" mass="23715">MSCASGLWFSICLLVLYALAELSDEVLEQEAFAFDKAILLYLHQHATPMLDALMIHITRLADPKTVVPIAIAVFLFLRWRHHRLEARFFALNALGGVVLSYGLKLIFNKPRPQLWSQMISEESFSYPSGHALGSVVIYGFLAHLLAYLYPPYCFLFYGIAGVLIVAIGFSRLYLGVHWPTDVLAGYGVGFLWVSVCLMLMRLQKIKDSDPA</sequence>
<organism evidence="3 4">
    <name type="scientific">Lyngbya confervoides BDU141951</name>
    <dbReference type="NCBI Taxonomy" id="1574623"/>
    <lineage>
        <taxon>Bacteria</taxon>
        <taxon>Bacillati</taxon>
        <taxon>Cyanobacteriota</taxon>
        <taxon>Cyanophyceae</taxon>
        <taxon>Oscillatoriophycideae</taxon>
        <taxon>Oscillatoriales</taxon>
        <taxon>Microcoleaceae</taxon>
        <taxon>Lyngbya</taxon>
    </lineage>
</organism>
<feature type="transmembrane region" description="Helical" evidence="1">
    <location>
        <begin position="127"/>
        <end position="147"/>
    </location>
</feature>
<feature type="transmembrane region" description="Helical" evidence="1">
    <location>
        <begin position="57"/>
        <end position="77"/>
    </location>
</feature>
<feature type="transmembrane region" description="Helical" evidence="1">
    <location>
        <begin position="89"/>
        <end position="107"/>
    </location>
</feature>
<keyword evidence="4" id="KW-1185">Reference proteome</keyword>
<dbReference type="InterPro" id="IPR000326">
    <property type="entry name" value="PAP2/HPO"/>
</dbReference>
<protein>
    <submittedName>
        <fullName evidence="3">Phosphatase PAP2 family protein</fullName>
    </submittedName>
</protein>
<dbReference type="RefSeq" id="WP_250833358.1">
    <property type="nucleotide sequence ID" value="NZ_JTHE03000079.1"/>
</dbReference>
<reference evidence="3 4" key="1">
    <citation type="journal article" date="2015" name="Genome Announc.">
        <title>Draft Genome Sequence of Filamentous Marine Cyanobacterium Lyngbya confervoides Strain BDU141951.</title>
        <authorList>
            <person name="Chandrababunaidu M.M."/>
            <person name="Sen D."/>
            <person name="Tripathy S."/>
        </authorList>
    </citation>
    <scope>NUCLEOTIDE SEQUENCE [LARGE SCALE GENOMIC DNA]</scope>
    <source>
        <strain evidence="3 4">BDU141951</strain>
    </source>
</reference>
<feature type="transmembrane region" description="Helical" evidence="1">
    <location>
        <begin position="154"/>
        <end position="176"/>
    </location>
</feature>
<dbReference type="Gene3D" id="1.20.144.10">
    <property type="entry name" value="Phosphatidic acid phosphatase type 2/haloperoxidase"/>
    <property type="match status" value="2"/>
</dbReference>
<feature type="transmembrane region" description="Helical" evidence="1">
    <location>
        <begin position="182"/>
        <end position="200"/>
    </location>
</feature>
<dbReference type="Proteomes" id="UP000031561">
    <property type="component" value="Unassembled WGS sequence"/>
</dbReference>
<dbReference type="SUPFAM" id="SSF48317">
    <property type="entry name" value="Acid phosphatase/Vanadium-dependent haloperoxidase"/>
    <property type="match status" value="1"/>
</dbReference>
<proteinExistence type="predicted"/>
<dbReference type="AlphaFoldDB" id="A0ABD4T5T3"/>
<dbReference type="Pfam" id="PF01569">
    <property type="entry name" value="PAP2"/>
    <property type="match status" value="1"/>
</dbReference>
<accession>A0ABD4T5T3</accession>
<evidence type="ECO:0000313" key="3">
    <source>
        <dbReference type="EMBL" id="MCM1983902.1"/>
    </source>
</evidence>
<evidence type="ECO:0000259" key="2">
    <source>
        <dbReference type="SMART" id="SM00014"/>
    </source>
</evidence>
<evidence type="ECO:0000256" key="1">
    <source>
        <dbReference type="SAM" id="Phobius"/>
    </source>
</evidence>
<gene>
    <name evidence="3" type="ORF">QQ91_0013855</name>
</gene>